<comment type="subcellular location">
    <subcellularLocation>
        <location evidence="1 6">Nucleus</location>
    </subcellularLocation>
</comment>
<dbReference type="HAMAP" id="MF_03056">
    <property type="entry name" value="TRM82"/>
    <property type="match status" value="1"/>
</dbReference>
<dbReference type="Gene3D" id="2.130.10.10">
    <property type="entry name" value="YVTN repeat-like/Quinoprotein amine dehydrogenase"/>
    <property type="match status" value="1"/>
</dbReference>
<dbReference type="InterPro" id="IPR028884">
    <property type="entry name" value="Trm82"/>
</dbReference>
<dbReference type="InterPro" id="IPR036322">
    <property type="entry name" value="WD40_repeat_dom_sf"/>
</dbReference>
<evidence type="ECO:0000313" key="9">
    <source>
        <dbReference type="EMBL" id="KAG9246592.1"/>
    </source>
</evidence>
<keyword evidence="4 6" id="KW-0677">Repeat</keyword>
<keyword evidence="3 6" id="KW-0819">tRNA processing</keyword>
<dbReference type="AlphaFoldDB" id="A0A9P7Z785"/>
<dbReference type="GO" id="GO:0005634">
    <property type="term" value="C:nucleus"/>
    <property type="evidence" value="ECO:0007669"/>
    <property type="project" value="UniProtKB-SubCell"/>
</dbReference>
<proteinExistence type="inferred from homology"/>
<evidence type="ECO:0000256" key="1">
    <source>
        <dbReference type="ARBA" id="ARBA00004123"/>
    </source>
</evidence>
<comment type="similarity">
    <text evidence="6">Belongs to the WD repeat TRM82 family.</text>
</comment>
<dbReference type="GO" id="GO:0043527">
    <property type="term" value="C:tRNA methyltransferase complex"/>
    <property type="evidence" value="ECO:0007669"/>
    <property type="project" value="TreeGrafter"/>
</dbReference>
<evidence type="ECO:0000256" key="2">
    <source>
        <dbReference type="ARBA" id="ARBA00022574"/>
    </source>
</evidence>
<evidence type="ECO:0000256" key="4">
    <source>
        <dbReference type="ARBA" id="ARBA00022737"/>
    </source>
</evidence>
<keyword evidence="2 6" id="KW-0853">WD repeat</keyword>
<keyword evidence="10" id="KW-1185">Reference proteome</keyword>
<evidence type="ECO:0000256" key="5">
    <source>
        <dbReference type="ARBA" id="ARBA00023242"/>
    </source>
</evidence>
<dbReference type="OrthoDB" id="339900at2759"/>
<evidence type="ECO:0000313" key="10">
    <source>
        <dbReference type="Proteomes" id="UP000887226"/>
    </source>
</evidence>
<dbReference type="InterPro" id="IPR001680">
    <property type="entry name" value="WD40_rpt"/>
</dbReference>
<dbReference type="EMBL" id="MU253799">
    <property type="protein sequence ID" value="KAG9246592.1"/>
    <property type="molecule type" value="Genomic_DNA"/>
</dbReference>
<dbReference type="GO" id="GO:0106004">
    <property type="term" value="P:tRNA (guanine-N7)-methylation"/>
    <property type="evidence" value="ECO:0007669"/>
    <property type="project" value="UniProtKB-UniRule"/>
</dbReference>
<feature type="repeat" description="WD" evidence="7">
    <location>
        <begin position="307"/>
        <end position="349"/>
    </location>
</feature>
<comment type="caution">
    <text evidence="9">The sequence shown here is derived from an EMBL/GenBank/DDBJ whole genome shotgun (WGS) entry which is preliminary data.</text>
</comment>
<dbReference type="SUPFAM" id="SSF50978">
    <property type="entry name" value="WD40 repeat-like"/>
    <property type="match status" value="1"/>
</dbReference>
<dbReference type="PANTHER" id="PTHR16288:SF0">
    <property type="entry name" value="TRNA (GUANINE-N(7)-)-METHYLTRANSFERASE NON-CATALYTIC SUBUNIT WDR4"/>
    <property type="match status" value="1"/>
</dbReference>
<organism evidence="9 10">
    <name type="scientific">Calycina marina</name>
    <dbReference type="NCBI Taxonomy" id="1763456"/>
    <lineage>
        <taxon>Eukaryota</taxon>
        <taxon>Fungi</taxon>
        <taxon>Dikarya</taxon>
        <taxon>Ascomycota</taxon>
        <taxon>Pezizomycotina</taxon>
        <taxon>Leotiomycetes</taxon>
        <taxon>Helotiales</taxon>
        <taxon>Pezizellaceae</taxon>
        <taxon>Calycina</taxon>
    </lineage>
</organism>
<evidence type="ECO:0000256" key="8">
    <source>
        <dbReference type="SAM" id="MobiDB-lite"/>
    </source>
</evidence>
<keyword evidence="5 6" id="KW-0539">Nucleus</keyword>
<protein>
    <submittedName>
        <fullName evidence="9">Guanine-N(7)--methyltransferase subunit trm82</fullName>
    </submittedName>
</protein>
<evidence type="ECO:0000256" key="6">
    <source>
        <dbReference type="HAMAP-Rule" id="MF_03056"/>
    </source>
</evidence>
<feature type="compositionally biased region" description="Basic residues" evidence="8">
    <location>
        <begin position="97"/>
        <end position="107"/>
    </location>
</feature>
<comment type="pathway">
    <text evidence="6">tRNA modification; N(7)-methylguanine-tRNA biosynthesis.</text>
</comment>
<reference evidence="9" key="1">
    <citation type="journal article" date="2021" name="IMA Fungus">
        <title>Genomic characterization of three marine fungi, including Emericellopsis atlantica sp. nov. with signatures of a generalist lifestyle and marine biomass degradation.</title>
        <authorList>
            <person name="Hagestad O.C."/>
            <person name="Hou L."/>
            <person name="Andersen J.H."/>
            <person name="Hansen E.H."/>
            <person name="Altermark B."/>
            <person name="Li C."/>
            <person name="Kuhnert E."/>
            <person name="Cox R.J."/>
            <person name="Crous P.W."/>
            <person name="Spatafora J.W."/>
            <person name="Lail K."/>
            <person name="Amirebrahimi M."/>
            <person name="Lipzen A."/>
            <person name="Pangilinan J."/>
            <person name="Andreopoulos W."/>
            <person name="Hayes R.D."/>
            <person name="Ng V."/>
            <person name="Grigoriev I.V."/>
            <person name="Jackson S.A."/>
            <person name="Sutton T.D.S."/>
            <person name="Dobson A.D.W."/>
            <person name="Rama T."/>
        </authorList>
    </citation>
    <scope>NUCLEOTIDE SEQUENCE</scope>
    <source>
        <strain evidence="9">TRa3180A</strain>
    </source>
</reference>
<feature type="region of interest" description="Disordered" evidence="8">
    <location>
        <begin position="85"/>
        <end position="112"/>
    </location>
</feature>
<dbReference type="PROSITE" id="PS50082">
    <property type="entry name" value="WD_REPEATS_2"/>
    <property type="match status" value="1"/>
</dbReference>
<sequence length="518" mass="56773">MSKLTMPYQCLKQCGNLLIAARGSTIETFNLESRSLVSSWKCPSSKPLVSETSAQEEVTAVESPAPAEAAPEESVIPPVKRRKLSLSETPAEENKNWKHNNKGKNHRQAAASTGLDSPAVIALAVTSNGHHVIAVTSEDKSIRVFENSYINLKHELKQLSQRTMPKRPCGLAITDDSSTIISADKFGDVFSLPLVFQETPIPSKNETPVPATTEADSVLFTPAANHLTVHSVRNRKALENQKRQAKPKPDSSGPEFEHKLLLGHVSMLTDVALHTYNGRHYIFTADRDEHIRISRGIPQAHIIEQFCLGHTDFVSRLCIPSTRPEILISGGGDDELLVWDWENGNLLSRADLKGHVEVVCHEHGKAATDGSVDGLKIAVNQIEWIMVGGEDLVVVGYEAVPALFVFQLTAANTLQHIQRIQLAGNVLSFIVNSEGVVVSVDTVHALFSSSEQRNMAEAVDVQPLSTFVFEDQRLVPGPAFEGAEQRHEVPAEELGRLGALLYGLENLRKREGDGRDED</sequence>
<dbReference type="InterPro" id="IPR015943">
    <property type="entry name" value="WD40/YVTN_repeat-like_dom_sf"/>
</dbReference>
<comment type="function">
    <text evidence="6">Required for the formation of N(7)-methylguanine at position 46 (m7G46) in tRNA. In the complex, it is required to stabilize and induce conformational changes of the catalytic subunit.</text>
</comment>
<evidence type="ECO:0000256" key="7">
    <source>
        <dbReference type="PROSITE-ProRule" id="PRU00221"/>
    </source>
</evidence>
<accession>A0A9P7Z785</accession>
<feature type="region of interest" description="Disordered" evidence="8">
    <location>
        <begin position="232"/>
        <end position="256"/>
    </location>
</feature>
<dbReference type="SMART" id="SM00320">
    <property type="entry name" value="WD40"/>
    <property type="match status" value="3"/>
</dbReference>
<name>A0A9P7Z785_9HELO</name>
<dbReference type="GO" id="GO:0005829">
    <property type="term" value="C:cytosol"/>
    <property type="evidence" value="ECO:0007669"/>
    <property type="project" value="TreeGrafter"/>
</dbReference>
<evidence type="ECO:0000256" key="3">
    <source>
        <dbReference type="ARBA" id="ARBA00022694"/>
    </source>
</evidence>
<dbReference type="Proteomes" id="UP000887226">
    <property type="component" value="Unassembled WGS sequence"/>
</dbReference>
<dbReference type="Pfam" id="PF00400">
    <property type="entry name" value="WD40"/>
    <property type="match status" value="1"/>
</dbReference>
<gene>
    <name evidence="9" type="ORF">BJ878DRAFT_496565</name>
</gene>
<dbReference type="PANTHER" id="PTHR16288">
    <property type="entry name" value="WD40 REPEAT PROTEIN 4"/>
    <property type="match status" value="1"/>
</dbReference>